<gene>
    <name evidence="5" type="ORF">KUCA_T00002542001</name>
</gene>
<dbReference type="EMBL" id="HG793127">
    <property type="protein sequence ID" value="CDK26570.1"/>
    <property type="molecule type" value="Genomic_DNA"/>
</dbReference>
<evidence type="ECO:0000256" key="3">
    <source>
        <dbReference type="ARBA" id="ARBA00024947"/>
    </source>
</evidence>
<feature type="domain" description="Coenzyme Q-binding protein COQ10 START" evidence="4">
    <location>
        <begin position="48"/>
        <end position="179"/>
    </location>
</feature>
<dbReference type="Proteomes" id="UP000019384">
    <property type="component" value="Unassembled WGS sequence"/>
</dbReference>
<dbReference type="GO" id="GO:0045333">
    <property type="term" value="P:cellular respiration"/>
    <property type="evidence" value="ECO:0007669"/>
    <property type="project" value="InterPro"/>
</dbReference>
<dbReference type="InterPro" id="IPR044996">
    <property type="entry name" value="COQ10-like"/>
</dbReference>
<dbReference type="SUPFAM" id="SSF55961">
    <property type="entry name" value="Bet v1-like"/>
    <property type="match status" value="1"/>
</dbReference>
<protein>
    <recommendedName>
        <fullName evidence="4">Coenzyme Q-binding protein COQ10 START domain-containing protein</fullName>
    </recommendedName>
</protein>
<dbReference type="CDD" id="cd07813">
    <property type="entry name" value="COQ10p_like"/>
    <property type="match status" value="1"/>
</dbReference>
<dbReference type="STRING" id="1382522.W6MVV2"/>
<dbReference type="GO" id="GO:0140104">
    <property type="term" value="F:molecular carrier activity"/>
    <property type="evidence" value="ECO:0007669"/>
    <property type="project" value="EnsemblFungi"/>
</dbReference>
<dbReference type="InterPro" id="IPR005031">
    <property type="entry name" value="COQ10_START"/>
</dbReference>
<evidence type="ECO:0000313" key="5">
    <source>
        <dbReference type="EMBL" id="CDK26570.1"/>
    </source>
</evidence>
<dbReference type="PANTHER" id="PTHR12901">
    <property type="entry name" value="SPERM PROTEIN HOMOLOG"/>
    <property type="match status" value="1"/>
</dbReference>
<dbReference type="GeneID" id="34519960"/>
<evidence type="ECO:0000256" key="1">
    <source>
        <dbReference type="ARBA" id="ARBA00006885"/>
    </source>
</evidence>
<accession>W6MVV2</accession>
<dbReference type="PANTHER" id="PTHR12901:SF10">
    <property type="entry name" value="COENZYME Q-BINDING PROTEIN COQ10, MITOCHONDRIAL"/>
    <property type="match status" value="1"/>
</dbReference>
<comment type="subunit">
    <text evidence="2">Interacts with coenzyme Q.</text>
</comment>
<keyword evidence="6" id="KW-1185">Reference proteome</keyword>
<proteinExistence type="inferred from homology"/>
<dbReference type="Gene3D" id="3.30.530.20">
    <property type="match status" value="1"/>
</dbReference>
<evidence type="ECO:0000313" key="6">
    <source>
        <dbReference type="Proteomes" id="UP000019384"/>
    </source>
</evidence>
<dbReference type="AlphaFoldDB" id="W6MVV2"/>
<comment type="similarity">
    <text evidence="1">Belongs to the COQ10 family.</text>
</comment>
<name>W6MVV2_9ASCO</name>
<dbReference type="InterPro" id="IPR023393">
    <property type="entry name" value="START-like_dom_sf"/>
</dbReference>
<dbReference type="HOGENOM" id="CLU_079653_1_1_1"/>
<dbReference type="GO" id="GO:0048039">
    <property type="term" value="F:ubiquinone binding"/>
    <property type="evidence" value="ECO:0007669"/>
    <property type="project" value="EnsemblFungi"/>
</dbReference>
<dbReference type="GO" id="GO:0006744">
    <property type="term" value="P:ubiquinone biosynthetic process"/>
    <property type="evidence" value="ECO:0007669"/>
    <property type="project" value="EnsemblFungi"/>
</dbReference>
<comment type="function">
    <text evidence="3">Required for the function of coenzyme Q in the respiratory chain. May serve as a chaperone or may be involved in the transport of Q6 from its site of synthesis to the catalytic sites of the respiratory complexes.</text>
</comment>
<reference evidence="5" key="1">
    <citation type="submission" date="2013-12" db="EMBL/GenBank/DDBJ databases">
        <authorList>
            <person name="Genoscope - CEA"/>
        </authorList>
    </citation>
    <scope>NUCLEOTIDE SEQUENCE</scope>
    <source>
        <strain evidence="5">CBS 1993</strain>
    </source>
</reference>
<organism evidence="5 6">
    <name type="scientific">Kuraishia capsulata CBS 1993</name>
    <dbReference type="NCBI Taxonomy" id="1382522"/>
    <lineage>
        <taxon>Eukaryota</taxon>
        <taxon>Fungi</taxon>
        <taxon>Dikarya</taxon>
        <taxon>Ascomycota</taxon>
        <taxon>Saccharomycotina</taxon>
        <taxon>Pichiomycetes</taxon>
        <taxon>Pichiales</taxon>
        <taxon>Pichiaceae</taxon>
        <taxon>Kuraishia</taxon>
    </lineage>
</organism>
<dbReference type="Pfam" id="PF03364">
    <property type="entry name" value="Polyketide_cyc"/>
    <property type="match status" value="1"/>
</dbReference>
<evidence type="ECO:0000259" key="4">
    <source>
        <dbReference type="Pfam" id="PF03364"/>
    </source>
</evidence>
<sequence>MIRCGLSSRVHLITPIRTFGGIASRLRQAAEARSGGSLQSYHVTKKLSYPQELLYDIISGVDKYHEFIPYCTHSFVNARDAEGEPIEAGLDVGFSAFHETFVCKLSCERPEKVKATSITESLFESLDTDWTIKPLSGQGEREVCQVDLVLSYEFKDELYNKTSLFFAKKITKLMLKALEQRAFSMQKEFKERAAASQ</sequence>
<dbReference type="RefSeq" id="XP_022458572.1">
    <property type="nucleotide sequence ID" value="XM_022602804.1"/>
</dbReference>
<evidence type="ECO:0000256" key="2">
    <source>
        <dbReference type="ARBA" id="ARBA00011814"/>
    </source>
</evidence>
<reference evidence="5" key="2">
    <citation type="submission" date="2014-02" db="EMBL/GenBank/DDBJ databases">
        <title>Complete DNA sequence of /Kuraishia capsulata/ illustrates novel genomic features among budding yeasts (/Saccharomycotina/).</title>
        <authorList>
            <person name="Morales L."/>
            <person name="Noel B."/>
            <person name="Porcel B."/>
            <person name="Marcet-Houben M."/>
            <person name="Hullo M-F."/>
            <person name="Sacerdot C."/>
            <person name="Tekaia F."/>
            <person name="Leh-Louis V."/>
            <person name="Despons L."/>
            <person name="Khanna V."/>
            <person name="Aury J-M."/>
            <person name="Barbe V."/>
            <person name="Couloux A."/>
            <person name="Labadie K."/>
            <person name="Pelletier E."/>
            <person name="Souciet J-L."/>
            <person name="Boekhout T."/>
            <person name="Gabaldon T."/>
            <person name="Wincker P."/>
            <person name="Dujon B."/>
        </authorList>
    </citation>
    <scope>NUCLEOTIDE SEQUENCE</scope>
    <source>
        <strain evidence="5">CBS 1993</strain>
    </source>
</reference>
<dbReference type="GO" id="GO:0005743">
    <property type="term" value="C:mitochondrial inner membrane"/>
    <property type="evidence" value="ECO:0007669"/>
    <property type="project" value="EnsemblFungi"/>
</dbReference>
<dbReference type="OrthoDB" id="292693at2759"/>